<evidence type="ECO:0000313" key="2">
    <source>
        <dbReference type="EMBL" id="KAJ7677494.1"/>
    </source>
</evidence>
<organism evidence="2 3">
    <name type="scientific">Mycena rosella</name>
    <name type="common">Pink bonnet</name>
    <name type="synonym">Agaricus rosellus</name>
    <dbReference type="NCBI Taxonomy" id="1033263"/>
    <lineage>
        <taxon>Eukaryota</taxon>
        <taxon>Fungi</taxon>
        <taxon>Dikarya</taxon>
        <taxon>Basidiomycota</taxon>
        <taxon>Agaricomycotina</taxon>
        <taxon>Agaricomycetes</taxon>
        <taxon>Agaricomycetidae</taxon>
        <taxon>Agaricales</taxon>
        <taxon>Marasmiineae</taxon>
        <taxon>Mycenaceae</taxon>
        <taxon>Mycena</taxon>
    </lineage>
</organism>
<protein>
    <submittedName>
        <fullName evidence="2">Uncharacterized protein</fullName>
    </submittedName>
</protein>
<evidence type="ECO:0000256" key="1">
    <source>
        <dbReference type="SAM" id="MobiDB-lite"/>
    </source>
</evidence>
<reference evidence="2" key="1">
    <citation type="submission" date="2023-03" db="EMBL/GenBank/DDBJ databases">
        <title>Massive genome expansion in bonnet fungi (Mycena s.s.) driven by repeated elements and novel gene families across ecological guilds.</title>
        <authorList>
            <consortium name="Lawrence Berkeley National Laboratory"/>
            <person name="Harder C.B."/>
            <person name="Miyauchi S."/>
            <person name="Viragh M."/>
            <person name="Kuo A."/>
            <person name="Thoen E."/>
            <person name="Andreopoulos B."/>
            <person name="Lu D."/>
            <person name="Skrede I."/>
            <person name="Drula E."/>
            <person name="Henrissat B."/>
            <person name="Morin E."/>
            <person name="Kohler A."/>
            <person name="Barry K."/>
            <person name="LaButti K."/>
            <person name="Morin E."/>
            <person name="Salamov A."/>
            <person name="Lipzen A."/>
            <person name="Mereny Z."/>
            <person name="Hegedus B."/>
            <person name="Baldrian P."/>
            <person name="Stursova M."/>
            <person name="Weitz H."/>
            <person name="Taylor A."/>
            <person name="Grigoriev I.V."/>
            <person name="Nagy L.G."/>
            <person name="Martin F."/>
            <person name="Kauserud H."/>
        </authorList>
    </citation>
    <scope>NUCLEOTIDE SEQUENCE</scope>
    <source>
        <strain evidence="2">CBHHK067</strain>
    </source>
</reference>
<keyword evidence="3" id="KW-1185">Reference proteome</keyword>
<dbReference type="AlphaFoldDB" id="A0AAD7D580"/>
<proteinExistence type="predicted"/>
<dbReference type="Proteomes" id="UP001221757">
    <property type="component" value="Unassembled WGS sequence"/>
</dbReference>
<feature type="compositionally biased region" description="Basic and acidic residues" evidence="1">
    <location>
        <begin position="217"/>
        <end position="227"/>
    </location>
</feature>
<gene>
    <name evidence="2" type="ORF">B0H17DRAFT_1139649</name>
</gene>
<sequence>MEDPPTVLSSVPTEVVLKLELRKSVAAHEGWGGFKDSVEWRGDDGKKEERGGKLGVSSDSGSSPVTDSTGIITHFEAAQSTQSKAALNSDSLYQQDISCRTSLNLHLSSDTDVKLRLLAGAFNWWVERSTGLKSSRERRPRSNVGVDIKFTEWSAGTFGLQSRPIGLSTWSEPPGDNGICVLPVGKMTKALPSPGTPWKLACKLSQSRSPSSPRSLEGGHRNIEKDKEKSPKIRVLLATVMVTISAVASPPSVALCHGTYSSRTTVLETVLVLGFVTSQIGLKSQLKPRIKTKTDVKSPPEPVLQGGPARFRFSNY</sequence>
<dbReference type="EMBL" id="JARKIE010000138">
    <property type="protein sequence ID" value="KAJ7677494.1"/>
    <property type="molecule type" value="Genomic_DNA"/>
</dbReference>
<comment type="caution">
    <text evidence="2">The sequence shown here is derived from an EMBL/GenBank/DDBJ whole genome shotgun (WGS) entry which is preliminary data.</text>
</comment>
<feature type="region of interest" description="Disordered" evidence="1">
    <location>
        <begin position="34"/>
        <end position="67"/>
    </location>
</feature>
<feature type="compositionally biased region" description="Low complexity" evidence="1">
    <location>
        <begin position="55"/>
        <end position="67"/>
    </location>
</feature>
<feature type="compositionally biased region" description="Low complexity" evidence="1">
    <location>
        <begin position="205"/>
        <end position="215"/>
    </location>
</feature>
<evidence type="ECO:0000313" key="3">
    <source>
        <dbReference type="Proteomes" id="UP001221757"/>
    </source>
</evidence>
<feature type="region of interest" description="Disordered" evidence="1">
    <location>
        <begin position="205"/>
        <end position="227"/>
    </location>
</feature>
<feature type="compositionally biased region" description="Basic and acidic residues" evidence="1">
    <location>
        <begin position="36"/>
        <end position="52"/>
    </location>
</feature>
<name>A0AAD7D580_MYCRO</name>
<accession>A0AAD7D580</accession>